<feature type="region of interest" description="Disordered" evidence="1">
    <location>
        <begin position="1"/>
        <end position="238"/>
    </location>
</feature>
<dbReference type="Proteomes" id="UP000284375">
    <property type="component" value="Unassembled WGS sequence"/>
</dbReference>
<accession>A0A423W1T0</accession>
<dbReference type="AlphaFoldDB" id="A0A423W1T0"/>
<feature type="compositionally biased region" description="Low complexity" evidence="1">
    <location>
        <begin position="57"/>
        <end position="66"/>
    </location>
</feature>
<keyword evidence="2" id="KW-1133">Transmembrane helix</keyword>
<feature type="transmembrane region" description="Helical" evidence="2">
    <location>
        <begin position="385"/>
        <end position="408"/>
    </location>
</feature>
<evidence type="ECO:0000256" key="1">
    <source>
        <dbReference type="SAM" id="MobiDB-lite"/>
    </source>
</evidence>
<evidence type="ECO:0000256" key="2">
    <source>
        <dbReference type="SAM" id="Phobius"/>
    </source>
</evidence>
<reference evidence="3 4" key="1">
    <citation type="submission" date="2015-09" db="EMBL/GenBank/DDBJ databases">
        <title>Host preference determinants of Valsa canker pathogens revealed by comparative genomics.</title>
        <authorList>
            <person name="Yin Z."/>
            <person name="Huang L."/>
        </authorList>
    </citation>
    <scope>NUCLEOTIDE SEQUENCE [LARGE SCALE GENOMIC DNA]</scope>
    <source>
        <strain evidence="3 4">YSFL</strain>
    </source>
</reference>
<proteinExistence type="predicted"/>
<feature type="compositionally biased region" description="Low complexity" evidence="1">
    <location>
        <begin position="93"/>
        <end position="103"/>
    </location>
</feature>
<keyword evidence="2" id="KW-0472">Membrane</keyword>
<evidence type="ECO:0000313" key="3">
    <source>
        <dbReference type="EMBL" id="ROV97307.1"/>
    </source>
</evidence>
<feature type="compositionally biased region" description="Low complexity" evidence="1">
    <location>
        <begin position="312"/>
        <end position="342"/>
    </location>
</feature>
<dbReference type="STRING" id="252740.A0A423W1T0"/>
<organism evidence="3 4">
    <name type="scientific">Cytospora chrysosperma</name>
    <name type="common">Cytospora canker fungus</name>
    <name type="synonym">Sphaeria chrysosperma</name>
    <dbReference type="NCBI Taxonomy" id="252740"/>
    <lineage>
        <taxon>Eukaryota</taxon>
        <taxon>Fungi</taxon>
        <taxon>Dikarya</taxon>
        <taxon>Ascomycota</taxon>
        <taxon>Pezizomycotina</taxon>
        <taxon>Sordariomycetes</taxon>
        <taxon>Sordariomycetidae</taxon>
        <taxon>Diaporthales</taxon>
        <taxon>Cytosporaceae</taxon>
        <taxon>Cytospora</taxon>
    </lineage>
</organism>
<keyword evidence="2" id="KW-0812">Transmembrane</keyword>
<comment type="caution">
    <text evidence="3">The sequence shown here is derived from an EMBL/GenBank/DDBJ whole genome shotgun (WGS) entry which is preliminary data.</text>
</comment>
<evidence type="ECO:0000313" key="4">
    <source>
        <dbReference type="Proteomes" id="UP000284375"/>
    </source>
</evidence>
<protein>
    <submittedName>
        <fullName evidence="3">Uncharacterized protein</fullName>
    </submittedName>
</protein>
<dbReference type="EMBL" id="LJZO01000017">
    <property type="protein sequence ID" value="ROV97307.1"/>
    <property type="molecule type" value="Genomic_DNA"/>
</dbReference>
<sequence>MASSQQGRLGVGRQSRSPVVEPGRGLENIAPTGSTPAAVKAAPQSQHNDDTWVEIASQPSSSSLSSIGDEIVTTGLRVGNQSYPPRRRRSQRQHNQQRSEQQHMPPSYVVSHAAAQAGTSSQEEYDETESEEDHIITSSTENIDPRPASGTIGLPRSQTALGLGTDLSDSEDDDDGTALGRPTGFRPQPNAFSHPPAHLSQRSHSTHSAIPPHHPGVRPSTYTHRSHNRPRTDLTSPAYQADNDAALRASLTTLLSCAAAAKNLPGRRSAAVGPSSGEPVLGAGVGPSSQPMELRLVPESEIGAGGSPAPGPAAAKSSPRARQSTTRTTSNSSAQSVPASTSSEDKGKRTAYTSQPKSQRATKKKRTSAAGVDDNAVTWISPATLTWVLGTGVVLLVSVVGFGAGFVVGREVGRQDIMGSMSGGSPAGVNASSCGGEVIRSTSTGTLRRWRWGSGMTRLVTPACKHSGTERKSLDSDATIRNKTLWLARLG</sequence>
<feature type="region of interest" description="Disordered" evidence="1">
    <location>
        <begin position="267"/>
        <end position="371"/>
    </location>
</feature>
<gene>
    <name evidence="3" type="ORF">VSDG_04682</name>
</gene>
<dbReference type="OrthoDB" id="5413188at2759"/>
<feature type="compositionally biased region" description="Acidic residues" evidence="1">
    <location>
        <begin position="123"/>
        <end position="132"/>
    </location>
</feature>
<name>A0A423W1T0_CYTCH</name>
<keyword evidence="4" id="KW-1185">Reference proteome</keyword>